<dbReference type="Proteomes" id="UP001642487">
    <property type="component" value="Chromosome 1"/>
</dbReference>
<gene>
    <name evidence="2" type="ORF">CITCOLO1_LOCUS860</name>
</gene>
<evidence type="ECO:0000313" key="3">
    <source>
        <dbReference type="Proteomes" id="UP001642487"/>
    </source>
</evidence>
<name>A0ABP0XMB3_9ROSI</name>
<evidence type="ECO:0000313" key="2">
    <source>
        <dbReference type="EMBL" id="CAK9309299.1"/>
    </source>
</evidence>
<accession>A0ABP0XMB3</accession>
<feature type="compositionally biased region" description="Low complexity" evidence="1">
    <location>
        <begin position="123"/>
        <end position="137"/>
    </location>
</feature>
<sequence length="186" mass="21185">MPNYSIRISPSCTLETICSIVPVFYENMCFFHLYLNVIICMSVYENPTSSVRVLNNGEKGIVIVPTLTLFNAERQFRDTRVDGRVAYRADDGDDVGKDEEQNNESDDEFVFNSLESHETTTIQLENTTTQHETTTTNPQPPSKRPRARNMDYIQILDEMVSRVESTLLDVKVQLHTTPTYCVCCVG</sequence>
<feature type="region of interest" description="Disordered" evidence="1">
    <location>
        <begin position="123"/>
        <end position="147"/>
    </location>
</feature>
<proteinExistence type="predicted"/>
<organism evidence="2 3">
    <name type="scientific">Citrullus colocynthis</name>
    <name type="common">colocynth</name>
    <dbReference type="NCBI Taxonomy" id="252529"/>
    <lineage>
        <taxon>Eukaryota</taxon>
        <taxon>Viridiplantae</taxon>
        <taxon>Streptophyta</taxon>
        <taxon>Embryophyta</taxon>
        <taxon>Tracheophyta</taxon>
        <taxon>Spermatophyta</taxon>
        <taxon>Magnoliopsida</taxon>
        <taxon>eudicotyledons</taxon>
        <taxon>Gunneridae</taxon>
        <taxon>Pentapetalae</taxon>
        <taxon>rosids</taxon>
        <taxon>fabids</taxon>
        <taxon>Cucurbitales</taxon>
        <taxon>Cucurbitaceae</taxon>
        <taxon>Benincaseae</taxon>
        <taxon>Citrullus</taxon>
    </lineage>
</organism>
<reference evidence="2 3" key="1">
    <citation type="submission" date="2024-03" db="EMBL/GenBank/DDBJ databases">
        <authorList>
            <person name="Gkanogiannis A."/>
            <person name="Becerra Lopez-Lavalle L."/>
        </authorList>
    </citation>
    <scope>NUCLEOTIDE SEQUENCE [LARGE SCALE GENOMIC DNA]</scope>
</reference>
<feature type="non-terminal residue" evidence="2">
    <location>
        <position position="1"/>
    </location>
</feature>
<keyword evidence="3" id="KW-1185">Reference proteome</keyword>
<protein>
    <submittedName>
        <fullName evidence="2">Uncharacterized protein</fullName>
    </submittedName>
</protein>
<evidence type="ECO:0000256" key="1">
    <source>
        <dbReference type="SAM" id="MobiDB-lite"/>
    </source>
</evidence>
<dbReference type="EMBL" id="OZ021735">
    <property type="protein sequence ID" value="CAK9309299.1"/>
    <property type="molecule type" value="Genomic_DNA"/>
</dbReference>